<dbReference type="SUPFAM" id="SSF47095">
    <property type="entry name" value="HMG-box"/>
    <property type="match status" value="1"/>
</dbReference>
<dbReference type="SMART" id="SM00398">
    <property type="entry name" value="HMG"/>
    <property type="match status" value="1"/>
</dbReference>
<feature type="compositionally biased region" description="Polar residues" evidence="4">
    <location>
        <begin position="32"/>
        <end position="44"/>
    </location>
</feature>
<dbReference type="InterPro" id="IPR009071">
    <property type="entry name" value="HMG_box_dom"/>
</dbReference>
<dbReference type="CDD" id="cd01389">
    <property type="entry name" value="HMG-box_ROX1-like"/>
    <property type="match status" value="1"/>
</dbReference>
<dbReference type="Pfam" id="PF00505">
    <property type="entry name" value="HMG_box"/>
    <property type="match status" value="1"/>
</dbReference>
<name>A0ABR3FHX5_9AGAR</name>
<keyword evidence="1 3" id="KW-0238">DNA-binding</keyword>
<keyword evidence="3" id="KW-0539">Nucleus</keyword>
<comment type="caution">
    <text evidence="6">The sequence shown here is derived from an EMBL/GenBank/DDBJ whole genome shotgun (WGS) entry which is preliminary data.</text>
</comment>
<organism evidence="6 7">
    <name type="scientific">Marasmius crinis-equi</name>
    <dbReference type="NCBI Taxonomy" id="585013"/>
    <lineage>
        <taxon>Eukaryota</taxon>
        <taxon>Fungi</taxon>
        <taxon>Dikarya</taxon>
        <taxon>Basidiomycota</taxon>
        <taxon>Agaricomycotina</taxon>
        <taxon>Agaricomycetes</taxon>
        <taxon>Agaricomycetidae</taxon>
        <taxon>Agaricales</taxon>
        <taxon>Marasmiineae</taxon>
        <taxon>Marasmiaceae</taxon>
        <taxon>Marasmius</taxon>
    </lineage>
</organism>
<dbReference type="PANTHER" id="PTHR10270">
    <property type="entry name" value="SOX TRANSCRIPTION FACTOR"/>
    <property type="match status" value="1"/>
</dbReference>
<proteinExistence type="predicted"/>
<evidence type="ECO:0000259" key="5">
    <source>
        <dbReference type="PROSITE" id="PS50118"/>
    </source>
</evidence>
<keyword evidence="7" id="KW-1185">Reference proteome</keyword>
<feature type="domain" description="HMG box" evidence="5">
    <location>
        <begin position="86"/>
        <end position="156"/>
    </location>
</feature>
<feature type="region of interest" description="Disordered" evidence="4">
    <location>
        <begin position="156"/>
        <end position="210"/>
    </location>
</feature>
<evidence type="ECO:0000256" key="4">
    <source>
        <dbReference type="SAM" id="MobiDB-lite"/>
    </source>
</evidence>
<dbReference type="InterPro" id="IPR050140">
    <property type="entry name" value="SRY-related_HMG-box_TF-like"/>
</dbReference>
<dbReference type="PANTHER" id="PTHR10270:SF161">
    <property type="entry name" value="SEX-DETERMINING REGION Y PROTEIN"/>
    <property type="match status" value="1"/>
</dbReference>
<evidence type="ECO:0000256" key="3">
    <source>
        <dbReference type="PROSITE-ProRule" id="PRU00267"/>
    </source>
</evidence>
<feature type="compositionally biased region" description="Low complexity" evidence="4">
    <location>
        <begin position="61"/>
        <end position="71"/>
    </location>
</feature>
<dbReference type="EMBL" id="JBAHYK010000350">
    <property type="protein sequence ID" value="KAL0574935.1"/>
    <property type="molecule type" value="Genomic_DNA"/>
</dbReference>
<dbReference type="Gene3D" id="1.10.30.10">
    <property type="entry name" value="High mobility group box domain"/>
    <property type="match status" value="1"/>
</dbReference>
<reference evidence="6 7" key="1">
    <citation type="submission" date="2024-02" db="EMBL/GenBank/DDBJ databases">
        <title>A draft genome for the cacao thread blight pathogen Marasmius crinis-equi.</title>
        <authorList>
            <person name="Cohen S.P."/>
            <person name="Baruah I.K."/>
            <person name="Amoako-Attah I."/>
            <person name="Bukari Y."/>
            <person name="Meinhardt L.W."/>
            <person name="Bailey B.A."/>
        </authorList>
    </citation>
    <scope>NUCLEOTIDE SEQUENCE [LARGE SCALE GENOMIC DNA]</scope>
    <source>
        <strain evidence="6 7">GH-76</strain>
    </source>
</reference>
<feature type="DNA-binding region" description="HMG box" evidence="3">
    <location>
        <begin position="86"/>
        <end position="156"/>
    </location>
</feature>
<evidence type="ECO:0000313" key="6">
    <source>
        <dbReference type="EMBL" id="KAL0574935.1"/>
    </source>
</evidence>
<evidence type="ECO:0000256" key="2">
    <source>
        <dbReference type="ARBA" id="ARBA00023163"/>
    </source>
</evidence>
<dbReference type="Proteomes" id="UP001465976">
    <property type="component" value="Unassembled WGS sequence"/>
</dbReference>
<protein>
    <recommendedName>
        <fullName evidence="5">HMG box domain-containing protein</fullName>
    </recommendedName>
</protein>
<evidence type="ECO:0000313" key="7">
    <source>
        <dbReference type="Proteomes" id="UP001465976"/>
    </source>
</evidence>
<dbReference type="InterPro" id="IPR036910">
    <property type="entry name" value="HMG_box_dom_sf"/>
</dbReference>
<gene>
    <name evidence="6" type="ORF">V5O48_007036</name>
</gene>
<sequence length="429" mass="47874">MLTTRSRIQGWQPFNLEGDEVVVPPSQPHQLYTFSINPNAQSPAHEQPPGAGPAIHIPNYDTPTTPTTLEDPPSPENGEIHYTPHVPRPRNCFMIFRCAYVASHKRRNGISPSSDMSLSKQASEAWSCLTPKEREKYELLAEQEKIRHAQNHPNYVYRPRKRDCPGISARSSGPGTLRGSRISKRGRYSQRGVKREDGGVPANTTRRRSCSMPLRTQSHAFLHPVSSSMQYMRRAMSVGSSRPGFEEASPVESSFVSPCNTSSRSDILLSEPCSPIMDDLSVCNDPPLSTDATLANWDGIATLSPQPDFSTHPVLPWPCQPSREPCSEEEWHEPSTLYTQHCEPQSSFHPRPEDPSSLRLYPWQHYPSTPYTPDTQWGNPSLVAEACSSYDLANFGHDIAQQALTHGGDPAFEISSAGEQEFFEGYLNF</sequence>
<evidence type="ECO:0000256" key="1">
    <source>
        <dbReference type="ARBA" id="ARBA00023125"/>
    </source>
</evidence>
<dbReference type="PROSITE" id="PS50118">
    <property type="entry name" value="HMG_BOX_2"/>
    <property type="match status" value="1"/>
</dbReference>
<feature type="region of interest" description="Disordered" evidence="4">
    <location>
        <begin position="32"/>
        <end position="84"/>
    </location>
</feature>
<accession>A0ABR3FHX5</accession>
<keyword evidence="2" id="KW-0804">Transcription</keyword>